<feature type="domain" description="PiggyBac transposable element-derived protein" evidence="1">
    <location>
        <begin position="101"/>
        <end position="478"/>
    </location>
</feature>
<dbReference type="Pfam" id="PF13843">
    <property type="entry name" value="DDE_Tnp_1_7"/>
    <property type="match status" value="1"/>
</dbReference>
<dbReference type="PANTHER" id="PTHR47055">
    <property type="entry name" value="DDE_TNP_1_7 DOMAIN-CONTAINING PROTEIN"/>
    <property type="match status" value="1"/>
</dbReference>
<dbReference type="InterPro" id="IPR052638">
    <property type="entry name" value="PiggyBac_TE-derived"/>
</dbReference>
<name>A0AAW1J196_POPJA</name>
<evidence type="ECO:0000259" key="1">
    <source>
        <dbReference type="Pfam" id="PF13843"/>
    </source>
</evidence>
<dbReference type="AlphaFoldDB" id="A0AAW1J196"/>
<organism evidence="2 3">
    <name type="scientific">Popillia japonica</name>
    <name type="common">Japanese beetle</name>
    <dbReference type="NCBI Taxonomy" id="7064"/>
    <lineage>
        <taxon>Eukaryota</taxon>
        <taxon>Metazoa</taxon>
        <taxon>Ecdysozoa</taxon>
        <taxon>Arthropoda</taxon>
        <taxon>Hexapoda</taxon>
        <taxon>Insecta</taxon>
        <taxon>Pterygota</taxon>
        <taxon>Neoptera</taxon>
        <taxon>Endopterygota</taxon>
        <taxon>Coleoptera</taxon>
        <taxon>Polyphaga</taxon>
        <taxon>Scarabaeiformia</taxon>
        <taxon>Scarabaeidae</taxon>
        <taxon>Rutelinae</taxon>
        <taxon>Popillia</taxon>
    </lineage>
</organism>
<comment type="caution">
    <text evidence="2">The sequence shown here is derived from an EMBL/GenBank/DDBJ whole genome shotgun (WGS) entry which is preliminary data.</text>
</comment>
<gene>
    <name evidence="2" type="ORF">QE152_g31940</name>
</gene>
<protein>
    <submittedName>
        <fullName evidence="2">Transposase IS4</fullName>
    </submittedName>
</protein>
<keyword evidence="3" id="KW-1185">Reference proteome</keyword>
<dbReference type="InterPro" id="IPR029526">
    <property type="entry name" value="PGBD"/>
</dbReference>
<evidence type="ECO:0000313" key="3">
    <source>
        <dbReference type="Proteomes" id="UP001458880"/>
    </source>
</evidence>
<dbReference type="PANTHER" id="PTHR47055:SF3">
    <property type="entry name" value="PHORBOL-ESTER_DAG-TYPE DOMAIN-CONTAINING PROTEIN"/>
    <property type="match status" value="1"/>
</dbReference>
<dbReference type="EMBL" id="JASPKY010000453">
    <property type="protein sequence ID" value="KAK9696361.1"/>
    <property type="molecule type" value="Genomic_DNA"/>
</dbReference>
<proteinExistence type="predicted"/>
<sequence length="569" mass="66263">MLAYLDSLESDDEGHNQFQEAESLEFKNTTNDESWDDSDNECLATKQKRLKLSKPRKNTNKKARSFKWEEINLNIREEKVELIEEEKPTIISEIVNRNLAPIDLFKMFFSHDLIDTICIETKRYANQKGYHNFSVSSDDIYKYLATVLLSGYSPVPSRRCYWETRHDTNKALVTNALSRNKFESIHRFFHLNDNSQIDRSDKIYKVRPIVNHINKVSQECIRPLGKYFSIDEAMEPYYGRHSMKQFIRGKPIRFGFKCWCLCTSDGYLIKFDVYTGAGDKIEGKSLGSSVTEKMCLNILPQYSFVFLDNYFTPIPLVKTLSENKLFCIGTIRSDRTEKASLKDLKKEHRGTHYTIHDSASSTTLTRWHDNSQVTVISNDSASSTTLTRWHDTSQVTVISNVQEQGLYKTKGTCRRWSKKQKATVQVDQPSLINMYNKGMGGVDRFDQMRGLYRSRIRSKKWYWPLFRFCLDGAVTNMWYLYRRALKTQNEYISLLEFRRRIVLAILSSPPSNSNTGPKPKFLTNVLTEIRFDGKEHWIDKQETQRRCGNCGKCTKFSCLKCNVGLLPEM</sequence>
<dbReference type="GO" id="GO:0043565">
    <property type="term" value="F:sequence-specific DNA binding"/>
    <property type="evidence" value="ECO:0007669"/>
    <property type="project" value="TreeGrafter"/>
</dbReference>
<dbReference type="Proteomes" id="UP001458880">
    <property type="component" value="Unassembled WGS sequence"/>
</dbReference>
<evidence type="ECO:0000313" key="2">
    <source>
        <dbReference type="EMBL" id="KAK9696361.1"/>
    </source>
</evidence>
<reference evidence="2 3" key="1">
    <citation type="journal article" date="2024" name="BMC Genomics">
        <title>De novo assembly and annotation of Popillia japonica's genome with initial clues to its potential as an invasive pest.</title>
        <authorList>
            <person name="Cucini C."/>
            <person name="Boschi S."/>
            <person name="Funari R."/>
            <person name="Cardaioli E."/>
            <person name="Iannotti N."/>
            <person name="Marturano G."/>
            <person name="Paoli F."/>
            <person name="Bruttini M."/>
            <person name="Carapelli A."/>
            <person name="Frati F."/>
            <person name="Nardi F."/>
        </authorList>
    </citation>
    <scope>NUCLEOTIDE SEQUENCE [LARGE SCALE GENOMIC DNA]</scope>
    <source>
        <strain evidence="2">DMR45628</strain>
    </source>
</reference>
<accession>A0AAW1J196</accession>